<dbReference type="GO" id="GO:0006289">
    <property type="term" value="P:nucleotide-excision repair"/>
    <property type="evidence" value="ECO:0007669"/>
    <property type="project" value="TreeGrafter"/>
</dbReference>
<dbReference type="GO" id="GO:0006260">
    <property type="term" value="P:DNA replication"/>
    <property type="evidence" value="ECO:0007669"/>
    <property type="project" value="TreeGrafter"/>
</dbReference>
<comment type="caution">
    <text evidence="7">The sequence shown here is derived from an EMBL/GenBank/DDBJ whole genome shotgun (WGS) entry which is preliminary data.</text>
</comment>
<dbReference type="Gene3D" id="1.10.10.10">
    <property type="entry name" value="Winged helix-like DNA-binding domain superfamily/Winged helix DNA-binding domain"/>
    <property type="match status" value="1"/>
</dbReference>
<gene>
    <name evidence="7" type="ORF">PV328_005451</name>
</gene>
<dbReference type="PANTHER" id="PTHR13989">
    <property type="entry name" value="REPLICATION PROTEIN A-RELATED"/>
    <property type="match status" value="1"/>
</dbReference>
<comment type="subcellular location">
    <subcellularLocation>
        <location evidence="1">Nucleus</location>
    </subcellularLocation>
</comment>
<dbReference type="GO" id="GO:0000724">
    <property type="term" value="P:double-strand break repair via homologous recombination"/>
    <property type="evidence" value="ECO:0007669"/>
    <property type="project" value="TreeGrafter"/>
</dbReference>
<keyword evidence="8" id="KW-1185">Reference proteome</keyword>
<dbReference type="SUPFAM" id="SSF46785">
    <property type="entry name" value="Winged helix' DNA-binding domain"/>
    <property type="match status" value="1"/>
</dbReference>
<dbReference type="Gene3D" id="2.40.50.140">
    <property type="entry name" value="Nucleic acid-binding proteins"/>
    <property type="match status" value="1"/>
</dbReference>
<evidence type="ECO:0000313" key="8">
    <source>
        <dbReference type="Proteomes" id="UP001168990"/>
    </source>
</evidence>
<name>A0AA39FMP9_9HYME</name>
<evidence type="ECO:0000256" key="3">
    <source>
        <dbReference type="ARBA" id="ARBA00023125"/>
    </source>
</evidence>
<feature type="compositionally biased region" description="Polar residues" evidence="5">
    <location>
        <begin position="1"/>
        <end position="12"/>
    </location>
</feature>
<dbReference type="GO" id="GO:0035861">
    <property type="term" value="C:site of double-strand break"/>
    <property type="evidence" value="ECO:0007669"/>
    <property type="project" value="TreeGrafter"/>
</dbReference>
<reference evidence="7" key="2">
    <citation type="submission" date="2023-03" db="EMBL/GenBank/DDBJ databases">
        <authorList>
            <person name="Inwood S.N."/>
            <person name="Skelly J.G."/>
            <person name="Guhlin J."/>
            <person name="Harrop T.W.R."/>
            <person name="Goldson S.G."/>
            <person name="Dearden P.K."/>
        </authorList>
    </citation>
    <scope>NUCLEOTIDE SEQUENCE</scope>
    <source>
        <strain evidence="7">Irish</strain>
        <tissue evidence="7">Whole body</tissue>
    </source>
</reference>
<accession>A0AA39FMP9</accession>
<evidence type="ECO:0000256" key="5">
    <source>
        <dbReference type="SAM" id="MobiDB-lite"/>
    </source>
</evidence>
<keyword evidence="4" id="KW-0539">Nucleus</keyword>
<dbReference type="InterPro" id="IPR012340">
    <property type="entry name" value="NA-bd_OB-fold"/>
</dbReference>
<dbReference type="PANTHER" id="PTHR13989:SF16">
    <property type="entry name" value="REPLICATION PROTEIN A2"/>
    <property type="match status" value="1"/>
</dbReference>
<dbReference type="InterPro" id="IPR036388">
    <property type="entry name" value="WH-like_DNA-bd_sf"/>
</dbReference>
<evidence type="ECO:0000256" key="4">
    <source>
        <dbReference type="ARBA" id="ARBA00023242"/>
    </source>
</evidence>
<dbReference type="InterPro" id="IPR036390">
    <property type="entry name" value="WH_DNA-bd_sf"/>
</dbReference>
<evidence type="ECO:0000256" key="2">
    <source>
        <dbReference type="ARBA" id="ARBA00007815"/>
    </source>
</evidence>
<dbReference type="AlphaFoldDB" id="A0AA39FMP9"/>
<feature type="domain" description="Replication protein A C-terminal" evidence="6">
    <location>
        <begin position="164"/>
        <end position="238"/>
    </location>
</feature>
<protein>
    <recommendedName>
        <fullName evidence="6">Replication protein A C-terminal domain-containing protein</fullName>
    </recommendedName>
</protein>
<comment type="similarity">
    <text evidence="2">Belongs to the replication factor A protein 2 family.</text>
</comment>
<dbReference type="GO" id="GO:0005662">
    <property type="term" value="C:DNA replication factor A complex"/>
    <property type="evidence" value="ECO:0007669"/>
    <property type="project" value="TreeGrafter"/>
</dbReference>
<dbReference type="GO" id="GO:0003697">
    <property type="term" value="F:single-stranded DNA binding"/>
    <property type="evidence" value="ECO:0007669"/>
    <property type="project" value="TreeGrafter"/>
</dbReference>
<organism evidence="7 8">
    <name type="scientific">Microctonus aethiopoides</name>
    <dbReference type="NCBI Taxonomy" id="144406"/>
    <lineage>
        <taxon>Eukaryota</taxon>
        <taxon>Metazoa</taxon>
        <taxon>Ecdysozoa</taxon>
        <taxon>Arthropoda</taxon>
        <taxon>Hexapoda</taxon>
        <taxon>Insecta</taxon>
        <taxon>Pterygota</taxon>
        <taxon>Neoptera</taxon>
        <taxon>Endopterygota</taxon>
        <taxon>Hymenoptera</taxon>
        <taxon>Apocrita</taxon>
        <taxon>Ichneumonoidea</taxon>
        <taxon>Braconidae</taxon>
        <taxon>Euphorinae</taxon>
        <taxon>Microctonus</taxon>
    </lineage>
</organism>
<sequence>MWSNTGAENTAQGGFMDESYATTSAQPKGDKDTNRSSNIIPLMIGHLKKCTRESKTIWNTNIRFICIVGIVRKITVATTKVTYELEDETGTITAFKWLEADAPPPDDIVEDQYAQVHGSLREQDKKTHVFVLKIVPVKTYAQVFSHLLEVVHMAMKMKKSSIQSVDDGMANNDDDNDETCHSLTTEQKIIYRMIKSTNNKETGIERSELKSQVPSNLLSKVDAILDFLASEGHIYTTCTDDHFLAT</sequence>
<keyword evidence="3" id="KW-0238">DNA-binding</keyword>
<dbReference type="Proteomes" id="UP001168990">
    <property type="component" value="Unassembled WGS sequence"/>
</dbReference>
<dbReference type="CDD" id="cd04478">
    <property type="entry name" value="RPA2_DBD_D"/>
    <property type="match status" value="1"/>
</dbReference>
<reference evidence="7" key="1">
    <citation type="journal article" date="2023" name="bioRxiv">
        <title>Scaffold-level genome assemblies of two parasitoid biocontrol wasps reveal the parthenogenesis mechanism and an associated novel virus.</title>
        <authorList>
            <person name="Inwood S."/>
            <person name="Skelly J."/>
            <person name="Guhlin J."/>
            <person name="Harrop T."/>
            <person name="Goldson S."/>
            <person name="Dearden P."/>
        </authorList>
    </citation>
    <scope>NUCLEOTIDE SEQUENCE</scope>
    <source>
        <strain evidence="7">Irish</strain>
        <tissue evidence="7">Whole body</tissue>
    </source>
</reference>
<dbReference type="EMBL" id="JAQQBS010000002">
    <property type="protein sequence ID" value="KAK0172084.1"/>
    <property type="molecule type" value="Genomic_DNA"/>
</dbReference>
<evidence type="ECO:0000259" key="6">
    <source>
        <dbReference type="Pfam" id="PF08784"/>
    </source>
</evidence>
<feature type="region of interest" description="Disordered" evidence="5">
    <location>
        <begin position="1"/>
        <end position="37"/>
    </location>
</feature>
<dbReference type="InterPro" id="IPR014892">
    <property type="entry name" value="RPA_C"/>
</dbReference>
<dbReference type="GO" id="GO:0000781">
    <property type="term" value="C:chromosome, telomeric region"/>
    <property type="evidence" value="ECO:0007669"/>
    <property type="project" value="TreeGrafter"/>
</dbReference>
<proteinExistence type="inferred from homology"/>
<evidence type="ECO:0000256" key="1">
    <source>
        <dbReference type="ARBA" id="ARBA00004123"/>
    </source>
</evidence>
<dbReference type="InterPro" id="IPR040260">
    <property type="entry name" value="RFA2-like"/>
</dbReference>
<dbReference type="SUPFAM" id="SSF50249">
    <property type="entry name" value="Nucleic acid-binding proteins"/>
    <property type="match status" value="1"/>
</dbReference>
<evidence type="ECO:0000313" key="7">
    <source>
        <dbReference type="EMBL" id="KAK0172084.1"/>
    </source>
</evidence>
<dbReference type="Pfam" id="PF08784">
    <property type="entry name" value="RPA_C"/>
    <property type="match status" value="1"/>
</dbReference>